<feature type="domain" description="SMP-30/Gluconolactonase/LRE-like region" evidence="3">
    <location>
        <begin position="55"/>
        <end position="299"/>
    </location>
</feature>
<name>A0A6C2YK50_9BACT</name>
<protein>
    <recommendedName>
        <fullName evidence="3">SMP-30/Gluconolactonase/LRE-like region domain-containing protein</fullName>
    </recommendedName>
</protein>
<dbReference type="PANTHER" id="PTHR47572:SF4">
    <property type="entry name" value="LACTONASE DRP35"/>
    <property type="match status" value="1"/>
</dbReference>
<evidence type="ECO:0000256" key="2">
    <source>
        <dbReference type="SAM" id="SignalP"/>
    </source>
</evidence>
<evidence type="ECO:0000313" key="5">
    <source>
        <dbReference type="Proteomes" id="UP000464378"/>
    </source>
</evidence>
<dbReference type="KEGG" id="tim:GMBLW1_20020"/>
<evidence type="ECO:0000259" key="3">
    <source>
        <dbReference type="Pfam" id="PF08450"/>
    </source>
</evidence>
<feature type="chain" id="PRO_5033879166" description="SMP-30/Gluconolactonase/LRE-like region domain-containing protein" evidence="2">
    <location>
        <begin position="28"/>
        <end position="321"/>
    </location>
</feature>
<dbReference type="Pfam" id="PF08450">
    <property type="entry name" value="SGL"/>
    <property type="match status" value="1"/>
</dbReference>
<dbReference type="EMBL" id="LR586016">
    <property type="protein sequence ID" value="VIP01958.1"/>
    <property type="molecule type" value="Genomic_DNA"/>
</dbReference>
<dbReference type="GO" id="GO:0016787">
    <property type="term" value="F:hydrolase activity"/>
    <property type="evidence" value="ECO:0007669"/>
    <property type="project" value="UniProtKB-KW"/>
</dbReference>
<dbReference type="AlphaFoldDB" id="A0A6C2YK50"/>
<dbReference type="InParanoid" id="A0A6C2YK50"/>
<dbReference type="EMBL" id="LR593887">
    <property type="protein sequence ID" value="VTR99961.1"/>
    <property type="molecule type" value="Genomic_DNA"/>
</dbReference>
<dbReference type="SUPFAM" id="SSF63829">
    <property type="entry name" value="Calcium-dependent phosphotriesterase"/>
    <property type="match status" value="1"/>
</dbReference>
<accession>A0A6C2YK50</accession>
<feature type="signal peptide" evidence="2">
    <location>
        <begin position="1"/>
        <end position="27"/>
    </location>
</feature>
<keyword evidence="1" id="KW-0378">Hydrolase</keyword>
<keyword evidence="2" id="KW-0732">Signal</keyword>
<sequence length="321" mass="34460">MLSPRMRPSQFCSLAVVSLTFAIVATGPIAGQSTDFDPSVKPLGPVQVLAKGFRFTEGPTVDRQGNLYFTDIPNQRIHRIDPTGKQTIFREPSNQANGLMDGPGDELFACEMNGALVALTRDGKSRRVLADAYQGQRLNAPNDLVLDRAGGIYFTDPEYGSPKPLPQGKTAVYYRAENGTITRLIDDLKNPNGIILSPDEQTLYVIPSSQSTMMSYPVISPGKLGPAKLFCTLEQPMGKTNSGGDGLTVDTQGNLYITSDLGIQIIAPTGKRLGIIAVPEIPANVTFGGKDGKTLIMTARTTVYSIAMPIAGHRFPGKVSK</sequence>
<reference evidence="4" key="1">
    <citation type="submission" date="2019-04" db="EMBL/GenBank/DDBJ databases">
        <authorList>
            <consortium name="Science for Life Laboratories"/>
        </authorList>
    </citation>
    <scope>NUCLEOTIDE SEQUENCE</scope>
    <source>
        <strain evidence="4">MBLW1</strain>
    </source>
</reference>
<dbReference type="InterPro" id="IPR051262">
    <property type="entry name" value="SMP-30/CGR1_Lactonase"/>
</dbReference>
<keyword evidence="5" id="KW-1185">Reference proteome</keyword>
<dbReference type="Gene3D" id="2.120.10.30">
    <property type="entry name" value="TolB, C-terminal domain"/>
    <property type="match status" value="1"/>
</dbReference>
<dbReference type="InterPro" id="IPR013658">
    <property type="entry name" value="SGL"/>
</dbReference>
<dbReference type="Proteomes" id="UP000464378">
    <property type="component" value="Chromosome"/>
</dbReference>
<dbReference type="InterPro" id="IPR011042">
    <property type="entry name" value="6-blade_b-propeller_TolB-like"/>
</dbReference>
<dbReference type="RefSeq" id="WP_232055986.1">
    <property type="nucleotide sequence ID" value="NZ_LR593887.1"/>
</dbReference>
<gene>
    <name evidence="4" type="ORF">GMBLW1_20020</name>
</gene>
<evidence type="ECO:0000256" key="1">
    <source>
        <dbReference type="ARBA" id="ARBA00022801"/>
    </source>
</evidence>
<proteinExistence type="predicted"/>
<organism evidence="4">
    <name type="scientific">Tuwongella immobilis</name>
    <dbReference type="NCBI Taxonomy" id="692036"/>
    <lineage>
        <taxon>Bacteria</taxon>
        <taxon>Pseudomonadati</taxon>
        <taxon>Planctomycetota</taxon>
        <taxon>Planctomycetia</taxon>
        <taxon>Gemmatales</taxon>
        <taxon>Gemmataceae</taxon>
        <taxon>Tuwongella</taxon>
    </lineage>
</organism>
<dbReference type="PANTHER" id="PTHR47572">
    <property type="entry name" value="LIPOPROTEIN-RELATED"/>
    <property type="match status" value="1"/>
</dbReference>
<evidence type="ECO:0000313" key="4">
    <source>
        <dbReference type="EMBL" id="VIP01958.1"/>
    </source>
</evidence>